<gene>
    <name evidence="1" type="ORF">GCM10009720_20690</name>
</gene>
<proteinExistence type="predicted"/>
<comment type="caution">
    <text evidence="1">The sequence shown here is derived from an EMBL/GenBank/DDBJ whole genome shotgun (WGS) entry which is preliminary data.</text>
</comment>
<dbReference type="Proteomes" id="UP001501461">
    <property type="component" value="Unassembled WGS sequence"/>
</dbReference>
<accession>A0ABP5G529</accession>
<keyword evidence="2" id="KW-1185">Reference proteome</keyword>
<organism evidence="1 2">
    <name type="scientific">Yaniella flava</name>
    <dbReference type="NCBI Taxonomy" id="287930"/>
    <lineage>
        <taxon>Bacteria</taxon>
        <taxon>Bacillati</taxon>
        <taxon>Actinomycetota</taxon>
        <taxon>Actinomycetes</taxon>
        <taxon>Micrococcales</taxon>
        <taxon>Micrococcaceae</taxon>
        <taxon>Yaniella</taxon>
    </lineage>
</organism>
<evidence type="ECO:0000313" key="1">
    <source>
        <dbReference type="EMBL" id="GAA2040064.1"/>
    </source>
</evidence>
<reference evidence="2" key="1">
    <citation type="journal article" date="2019" name="Int. J. Syst. Evol. Microbiol.">
        <title>The Global Catalogue of Microorganisms (GCM) 10K type strain sequencing project: providing services to taxonomists for standard genome sequencing and annotation.</title>
        <authorList>
            <consortium name="The Broad Institute Genomics Platform"/>
            <consortium name="The Broad Institute Genome Sequencing Center for Infectious Disease"/>
            <person name="Wu L."/>
            <person name="Ma J."/>
        </authorList>
    </citation>
    <scope>NUCLEOTIDE SEQUENCE [LARGE SCALE GENOMIC DNA]</scope>
    <source>
        <strain evidence="2">JCM 13595</strain>
    </source>
</reference>
<protein>
    <submittedName>
        <fullName evidence="1">Uncharacterized protein</fullName>
    </submittedName>
</protein>
<sequence length="54" mass="5871">MSVSESLNRGTALAMGFKVPRRRTASQKKYVKESWSTVGNALSQSAAKVQKTTP</sequence>
<name>A0ABP5G529_9MICC</name>
<dbReference type="EMBL" id="BAAAMN010000043">
    <property type="protein sequence ID" value="GAA2040064.1"/>
    <property type="molecule type" value="Genomic_DNA"/>
</dbReference>
<evidence type="ECO:0000313" key="2">
    <source>
        <dbReference type="Proteomes" id="UP001501461"/>
    </source>
</evidence>